<dbReference type="NCBIfam" id="TIGR02467">
    <property type="entry name" value="CbiE"/>
    <property type="match status" value="1"/>
</dbReference>
<keyword evidence="5" id="KW-0949">S-adenosyl-L-methionine</keyword>
<feature type="domain" description="Tetrapyrrole methylase" evidence="6">
    <location>
        <begin position="1"/>
        <end position="188"/>
    </location>
</feature>
<dbReference type="InterPro" id="IPR035996">
    <property type="entry name" value="4pyrrol_Methylase_sf"/>
</dbReference>
<evidence type="ECO:0000313" key="7">
    <source>
        <dbReference type="EMBL" id="UUY03384.1"/>
    </source>
</evidence>
<evidence type="ECO:0000256" key="5">
    <source>
        <dbReference type="ARBA" id="ARBA00022691"/>
    </source>
</evidence>
<dbReference type="SUPFAM" id="SSF53790">
    <property type="entry name" value="Tetrapyrrole methylase"/>
    <property type="match status" value="1"/>
</dbReference>
<evidence type="ECO:0000256" key="4">
    <source>
        <dbReference type="ARBA" id="ARBA00022679"/>
    </source>
</evidence>
<comment type="pathway">
    <text evidence="1">Cofactor biosynthesis; adenosylcobalamin biosynthesis.</text>
</comment>
<dbReference type="InterPro" id="IPR014776">
    <property type="entry name" value="4pyrrole_Mease_sub2"/>
</dbReference>
<organism evidence="7 8">
    <name type="scientific">Svornostia abyssi</name>
    <dbReference type="NCBI Taxonomy" id="2898438"/>
    <lineage>
        <taxon>Bacteria</taxon>
        <taxon>Bacillati</taxon>
        <taxon>Actinomycetota</taxon>
        <taxon>Thermoleophilia</taxon>
        <taxon>Solirubrobacterales</taxon>
        <taxon>Baekduiaceae</taxon>
        <taxon>Svornostia</taxon>
    </lineage>
</organism>
<dbReference type="InterPro" id="IPR029063">
    <property type="entry name" value="SAM-dependent_MTases_sf"/>
</dbReference>
<dbReference type="CDD" id="cd02440">
    <property type="entry name" value="AdoMet_MTases"/>
    <property type="match status" value="1"/>
</dbReference>
<protein>
    <submittedName>
        <fullName evidence="7">Precorrin-6y C5,15-methyltransferase (Decarboxylating) subunit CbiE</fullName>
    </submittedName>
</protein>
<dbReference type="InterPro" id="IPR000878">
    <property type="entry name" value="4pyrrol_Mease"/>
</dbReference>
<evidence type="ECO:0000256" key="3">
    <source>
        <dbReference type="ARBA" id="ARBA00022603"/>
    </source>
</evidence>
<accession>A0ABY5PFD0</accession>
<dbReference type="NCBIfam" id="TIGR02469">
    <property type="entry name" value="CbiT"/>
    <property type="match status" value="1"/>
</dbReference>
<dbReference type="Gene3D" id="3.40.50.150">
    <property type="entry name" value="Vaccinia Virus protein VP39"/>
    <property type="match status" value="1"/>
</dbReference>
<dbReference type="Pfam" id="PF01135">
    <property type="entry name" value="PCMT"/>
    <property type="match status" value="1"/>
</dbReference>
<name>A0ABY5PFD0_9ACTN</name>
<dbReference type="PANTHER" id="PTHR43182:SF1">
    <property type="entry name" value="COBALT-PRECORRIN-7 C(5)-METHYLTRANSFERASE"/>
    <property type="match status" value="1"/>
</dbReference>
<keyword evidence="3" id="KW-0489">Methyltransferase</keyword>
<dbReference type="EMBL" id="CP088295">
    <property type="protein sequence ID" value="UUY03384.1"/>
    <property type="molecule type" value="Genomic_DNA"/>
</dbReference>
<dbReference type="InterPro" id="IPR014777">
    <property type="entry name" value="4pyrrole_Mease_sub1"/>
</dbReference>
<dbReference type="PIRSF" id="PIRSF036428">
    <property type="entry name" value="CobL"/>
    <property type="match status" value="1"/>
</dbReference>
<proteinExistence type="predicted"/>
<dbReference type="Pfam" id="PF00590">
    <property type="entry name" value="TP_methylase"/>
    <property type="match status" value="1"/>
</dbReference>
<dbReference type="PANTHER" id="PTHR43182">
    <property type="entry name" value="COBALT-PRECORRIN-6B C(15)-METHYLTRANSFERASE (DECARBOXYLATING)"/>
    <property type="match status" value="1"/>
</dbReference>
<dbReference type="InterPro" id="IPR006365">
    <property type="entry name" value="Cbl_synth_CobL"/>
</dbReference>
<evidence type="ECO:0000256" key="1">
    <source>
        <dbReference type="ARBA" id="ARBA00004953"/>
    </source>
</evidence>
<evidence type="ECO:0000313" key="8">
    <source>
        <dbReference type="Proteomes" id="UP001058860"/>
    </source>
</evidence>
<dbReference type="RefSeq" id="WP_353863892.1">
    <property type="nucleotide sequence ID" value="NZ_CP088295.1"/>
</dbReference>
<dbReference type="CDD" id="cd11644">
    <property type="entry name" value="Precorrin-6Y-MT"/>
    <property type="match status" value="1"/>
</dbReference>
<gene>
    <name evidence="7" type="primary">cbiE</name>
    <name evidence="7" type="ORF">LRS13_22380</name>
</gene>
<dbReference type="Proteomes" id="UP001058860">
    <property type="component" value="Chromosome"/>
</dbReference>
<dbReference type="InterPro" id="IPR012818">
    <property type="entry name" value="CbiE"/>
</dbReference>
<keyword evidence="4" id="KW-0808">Transferase</keyword>
<reference evidence="8" key="1">
    <citation type="submission" date="2021-11" db="EMBL/GenBank/DDBJ databases">
        <title>Cultivation dependent microbiological survey of springs from the worlds oldest radium mine currently devoted to the extraction of radon-saturated water.</title>
        <authorList>
            <person name="Kapinusova G."/>
            <person name="Smrhova T."/>
            <person name="Strejcek M."/>
            <person name="Suman J."/>
            <person name="Jani K."/>
            <person name="Pajer P."/>
            <person name="Uhlik O."/>
        </authorList>
    </citation>
    <scope>NUCLEOTIDE SEQUENCE [LARGE SCALE GENOMIC DNA]</scope>
    <source>
        <strain evidence="8">J379</strain>
    </source>
</reference>
<dbReference type="SUPFAM" id="SSF53335">
    <property type="entry name" value="S-adenosyl-L-methionine-dependent methyltransferases"/>
    <property type="match status" value="1"/>
</dbReference>
<dbReference type="Gene3D" id="3.30.950.10">
    <property type="entry name" value="Methyltransferase, Cobalt-precorrin-4 Transmethylase, Domain 2"/>
    <property type="match status" value="1"/>
</dbReference>
<evidence type="ECO:0000256" key="2">
    <source>
        <dbReference type="ARBA" id="ARBA00022573"/>
    </source>
</evidence>
<sequence>MITVVGLGDDGWDGLGADARDAIAGAATLVGGARHLGLIPPDATRANRRAWPSPMTPLLDELPGLDRPVVLASGDPMLHGVGATLARRVGARRLRVIPRPSAFALACARLGWPAADTELVSLVGRPTELLLPALAPGRRLVVYVSDRDGAREVAALLREHGFGPSALVVLEHLGGAGERIVQTTADALPDAPVAQLHTVALECRVAPGTRVLPRTPGLPDDAYDHDGQITKREARALTLAALGPLPGELLWDVGAGSGSIAVEWMRAHPANRAIAIEPRADRAARVARNATTLGVPGLRVVEGRAPDALAGLDPPDAIFVGGGLTTPGVLDACLTGLQPGGRLVATAVTLETEQVLTAAHAAHGGHLVRLSVARAEPIGGFTGWRPQMPLTQWTLERPRA</sequence>
<keyword evidence="8" id="KW-1185">Reference proteome</keyword>
<dbReference type="InterPro" id="IPR050714">
    <property type="entry name" value="Cobalamin_biosynth_MTase"/>
</dbReference>
<dbReference type="Gene3D" id="3.40.1010.10">
    <property type="entry name" value="Cobalt-precorrin-4 Transmethylase, Domain 1"/>
    <property type="match status" value="1"/>
</dbReference>
<dbReference type="InterPro" id="IPR014008">
    <property type="entry name" value="Cbl_synth_MTase_CbiT"/>
</dbReference>
<keyword evidence="2" id="KW-0169">Cobalamin biosynthesis</keyword>
<evidence type="ECO:0000259" key="6">
    <source>
        <dbReference type="Pfam" id="PF00590"/>
    </source>
</evidence>